<name>M2N2B9_BAUPA</name>
<evidence type="ECO:0008006" key="4">
    <source>
        <dbReference type="Google" id="ProtNLM"/>
    </source>
</evidence>
<dbReference type="AlphaFoldDB" id="M2N2B9"/>
<gene>
    <name evidence="2" type="ORF">BAUCODRAFT_77478</name>
</gene>
<feature type="region of interest" description="Disordered" evidence="1">
    <location>
        <begin position="206"/>
        <end position="227"/>
    </location>
</feature>
<evidence type="ECO:0000256" key="1">
    <source>
        <dbReference type="SAM" id="MobiDB-lite"/>
    </source>
</evidence>
<sequence length="564" mass="62756">MDDFELRCPGGSASTVDSCFPFDWSPETVTTNATTPPKSPFKLRETGPALLPRVRCQDQVIEPAVRPSYFAHNRTTSLPANSLPLVFGEALPTYQPTIERRSASPPGHIPHAPPFASPSPYGLLMNDRASAHVRPSLANMRSVSASNIGMHSRNNSSSNIDAAMLSRYGYPTYRQSPTPQPATYSVPMSRTPSAMSHLAPIALPSGHVQSYPQRKRTASPPANPSRLSVEVEYSPAMDLETSSLLDYLTAPNPTPSLTQRTVGLARDHPYFWFDVRNVQRWADFNVSTIAAQPSLLDLLHMPVTLRQLTQPRKVTTSPETVPQLAEACALHHAVKVNAALKVTQGDKHMAMRTLQCAPGSRREQPEFVSSYQSDKEKTIYRDGRGRVVGIVQSHDQWNSGLRSGDATDKVRYQQTLAKLHYFMRDHGTRYGFIITEIELVCIRIGGPLTEAKPLFGMMEIATPVEIATSGLREDGTLKMTAGLALWWLHMLARDQPFEGQHHWKLDVGPPGALSRQHHLPKRDEWMPKLSQKEKRAAKRIRGWVLPDEPLSKREQGKVRRGKAV</sequence>
<dbReference type="RefSeq" id="XP_007679973.1">
    <property type="nucleotide sequence ID" value="XM_007681783.1"/>
</dbReference>
<proteinExistence type="predicted"/>
<dbReference type="GeneID" id="19117097"/>
<protein>
    <recommendedName>
        <fullName evidence="4">Sialidase</fullName>
    </recommendedName>
</protein>
<dbReference type="OrthoDB" id="5300765at2759"/>
<keyword evidence="3" id="KW-1185">Reference proteome</keyword>
<organism evidence="2 3">
    <name type="scientific">Baudoinia panamericana (strain UAMH 10762)</name>
    <name type="common">Angels' share fungus</name>
    <name type="synonym">Baudoinia compniacensis (strain UAMH 10762)</name>
    <dbReference type="NCBI Taxonomy" id="717646"/>
    <lineage>
        <taxon>Eukaryota</taxon>
        <taxon>Fungi</taxon>
        <taxon>Dikarya</taxon>
        <taxon>Ascomycota</taxon>
        <taxon>Pezizomycotina</taxon>
        <taxon>Dothideomycetes</taxon>
        <taxon>Dothideomycetidae</taxon>
        <taxon>Mycosphaerellales</taxon>
        <taxon>Teratosphaeriaceae</taxon>
        <taxon>Baudoinia</taxon>
    </lineage>
</organism>
<reference evidence="2 3" key="1">
    <citation type="journal article" date="2012" name="PLoS Pathog.">
        <title>Diverse lifestyles and strategies of plant pathogenesis encoded in the genomes of eighteen Dothideomycetes fungi.</title>
        <authorList>
            <person name="Ohm R.A."/>
            <person name="Feau N."/>
            <person name="Henrissat B."/>
            <person name="Schoch C.L."/>
            <person name="Horwitz B.A."/>
            <person name="Barry K.W."/>
            <person name="Condon B.J."/>
            <person name="Copeland A.C."/>
            <person name="Dhillon B."/>
            <person name="Glaser F."/>
            <person name="Hesse C.N."/>
            <person name="Kosti I."/>
            <person name="LaButti K."/>
            <person name="Lindquist E.A."/>
            <person name="Lucas S."/>
            <person name="Salamov A.A."/>
            <person name="Bradshaw R.E."/>
            <person name="Ciuffetti L."/>
            <person name="Hamelin R.C."/>
            <person name="Kema G.H.J."/>
            <person name="Lawrence C."/>
            <person name="Scott J.A."/>
            <person name="Spatafora J.W."/>
            <person name="Turgeon B.G."/>
            <person name="de Wit P.J.G.M."/>
            <person name="Zhong S."/>
            <person name="Goodwin S.B."/>
            <person name="Grigoriev I.V."/>
        </authorList>
    </citation>
    <scope>NUCLEOTIDE SEQUENCE [LARGE SCALE GENOMIC DNA]</scope>
    <source>
        <strain evidence="2 3">UAMH 10762</strain>
    </source>
</reference>
<evidence type="ECO:0000313" key="3">
    <source>
        <dbReference type="Proteomes" id="UP000011761"/>
    </source>
</evidence>
<accession>M2N2B9</accession>
<dbReference type="eggNOG" id="ENOG502R6VZ">
    <property type="taxonomic scope" value="Eukaryota"/>
</dbReference>
<dbReference type="EMBL" id="KB445561">
    <property type="protein sequence ID" value="EMC92820.1"/>
    <property type="molecule type" value="Genomic_DNA"/>
</dbReference>
<dbReference type="KEGG" id="bcom:BAUCODRAFT_77478"/>
<dbReference type="OMA" id="PTRGMHD"/>
<dbReference type="Proteomes" id="UP000011761">
    <property type="component" value="Unassembled WGS sequence"/>
</dbReference>
<evidence type="ECO:0000313" key="2">
    <source>
        <dbReference type="EMBL" id="EMC92820.1"/>
    </source>
</evidence>
<dbReference type="HOGENOM" id="CLU_020422_0_0_1"/>